<gene>
    <name evidence="2" type="ORF">G3T37_10800</name>
</gene>
<dbReference type="SUPFAM" id="SSF54593">
    <property type="entry name" value="Glyoxalase/Bleomycin resistance protein/Dihydroxybiphenyl dioxygenase"/>
    <property type="match status" value="1"/>
</dbReference>
<dbReference type="InterPro" id="IPR029068">
    <property type="entry name" value="Glyas_Bleomycin-R_OHBP_Dase"/>
</dbReference>
<name>A0A7C9TSE1_9MICO</name>
<comment type="caution">
    <text evidence="2">The sequence shown here is derived from an EMBL/GenBank/DDBJ whole genome shotgun (WGS) entry which is preliminary data.</text>
</comment>
<proteinExistence type="predicted"/>
<feature type="domain" description="PhnB-like" evidence="1">
    <location>
        <begin position="6"/>
        <end position="133"/>
    </location>
</feature>
<evidence type="ECO:0000313" key="3">
    <source>
        <dbReference type="Proteomes" id="UP000479756"/>
    </source>
</evidence>
<dbReference type="Pfam" id="PF06983">
    <property type="entry name" value="3-dmu-9_3-mt"/>
    <property type="match status" value="1"/>
</dbReference>
<dbReference type="RefSeq" id="WP_163473907.1">
    <property type="nucleotide sequence ID" value="NZ_JAAGWZ010000003.1"/>
</dbReference>
<reference evidence="2 3" key="1">
    <citation type="journal article" date="2014" name="Int. J. Syst. Evol. Microbiol.">
        <title>Description of Galbitalea soli gen. nov., sp. nov., and Frondihabitans sucicola sp. nov.</title>
        <authorList>
            <person name="Kim S.J."/>
            <person name="Lim J.M."/>
            <person name="Ahn J.H."/>
            <person name="Weon H.Y."/>
            <person name="Hamada M."/>
            <person name="Suzuki K."/>
            <person name="Ahn T.Y."/>
            <person name="Kwon S.W."/>
        </authorList>
    </citation>
    <scope>NUCLEOTIDE SEQUENCE [LARGE SCALE GENOMIC DNA]</scope>
    <source>
        <strain evidence="2 3">NBRC 108727</strain>
    </source>
</reference>
<dbReference type="EMBL" id="JAAGWZ010000003">
    <property type="protein sequence ID" value="NEM91844.1"/>
    <property type="molecule type" value="Genomic_DNA"/>
</dbReference>
<dbReference type="Proteomes" id="UP000479756">
    <property type="component" value="Unassembled WGS sequence"/>
</dbReference>
<accession>A0A7C9TSE1</accession>
<evidence type="ECO:0000259" key="1">
    <source>
        <dbReference type="Pfam" id="PF06983"/>
    </source>
</evidence>
<dbReference type="AlphaFoldDB" id="A0A7C9TSE1"/>
<dbReference type="PANTHER" id="PTHR33990:SF1">
    <property type="entry name" value="PROTEIN YJDN"/>
    <property type="match status" value="1"/>
</dbReference>
<protein>
    <submittedName>
        <fullName evidence="2">VOC family protein</fullName>
    </submittedName>
</protein>
<dbReference type="Gene3D" id="3.10.180.10">
    <property type="entry name" value="2,3-Dihydroxybiphenyl 1,2-Dioxygenase, domain 1"/>
    <property type="match status" value="1"/>
</dbReference>
<evidence type="ECO:0000313" key="2">
    <source>
        <dbReference type="EMBL" id="NEM91844.1"/>
    </source>
</evidence>
<organism evidence="2 3">
    <name type="scientific">Galbitalea soli</name>
    <dbReference type="NCBI Taxonomy" id="1268042"/>
    <lineage>
        <taxon>Bacteria</taxon>
        <taxon>Bacillati</taxon>
        <taxon>Actinomycetota</taxon>
        <taxon>Actinomycetes</taxon>
        <taxon>Micrococcales</taxon>
        <taxon>Microbacteriaceae</taxon>
        <taxon>Galbitalea</taxon>
    </lineage>
</organism>
<dbReference type="PANTHER" id="PTHR33990">
    <property type="entry name" value="PROTEIN YJDN-RELATED"/>
    <property type="match status" value="1"/>
</dbReference>
<dbReference type="InterPro" id="IPR028973">
    <property type="entry name" value="PhnB-like"/>
</dbReference>
<dbReference type="CDD" id="cd06588">
    <property type="entry name" value="PhnB_like"/>
    <property type="match status" value="1"/>
</dbReference>
<sequence length="140" mass="15160">MTIRLNPYLGFRGNAREAIEFYHGIFGGDVAISTFAEFGAAQDPSENDLVMHAQLTAPGELVLMASDTPQHMNYTPGDNFSVSLSGGSDDTDTLRGYYEKLSEGGTVTMPLDMAPWGDWFGMLVDRFGVQWLVNIAGAAS</sequence>
<keyword evidence="3" id="KW-1185">Reference proteome</keyword>